<organism evidence="2 3">
    <name type="scientific">Arabis alpina</name>
    <name type="common">Alpine rock-cress</name>
    <dbReference type="NCBI Taxonomy" id="50452"/>
    <lineage>
        <taxon>Eukaryota</taxon>
        <taxon>Viridiplantae</taxon>
        <taxon>Streptophyta</taxon>
        <taxon>Embryophyta</taxon>
        <taxon>Tracheophyta</taxon>
        <taxon>Spermatophyta</taxon>
        <taxon>Magnoliopsida</taxon>
        <taxon>eudicotyledons</taxon>
        <taxon>Gunneridae</taxon>
        <taxon>Pentapetalae</taxon>
        <taxon>rosids</taxon>
        <taxon>malvids</taxon>
        <taxon>Brassicales</taxon>
        <taxon>Brassicaceae</taxon>
        <taxon>Arabideae</taxon>
        <taxon>Arabis</taxon>
    </lineage>
</organism>
<feature type="compositionally biased region" description="Polar residues" evidence="1">
    <location>
        <begin position="223"/>
        <end position="244"/>
    </location>
</feature>
<feature type="compositionally biased region" description="Basic and acidic residues" evidence="1">
    <location>
        <begin position="245"/>
        <end position="254"/>
    </location>
</feature>
<feature type="compositionally biased region" description="Acidic residues" evidence="1">
    <location>
        <begin position="298"/>
        <end position="318"/>
    </location>
</feature>
<dbReference type="Gramene" id="KFK25223">
    <property type="protein sequence ID" value="KFK25223"/>
    <property type="gene ID" value="AALP_AA8G083500"/>
</dbReference>
<feature type="region of interest" description="Disordered" evidence="1">
    <location>
        <begin position="1"/>
        <end position="40"/>
    </location>
</feature>
<reference evidence="3" key="1">
    <citation type="journal article" date="2015" name="Nat. Plants">
        <title>Genome expansion of Arabis alpina linked with retrotransposition and reduced symmetric DNA methylation.</title>
        <authorList>
            <person name="Willing E.M."/>
            <person name="Rawat V."/>
            <person name="Mandakova T."/>
            <person name="Maumus F."/>
            <person name="James G.V."/>
            <person name="Nordstroem K.J."/>
            <person name="Becker C."/>
            <person name="Warthmann N."/>
            <person name="Chica C."/>
            <person name="Szarzynska B."/>
            <person name="Zytnicki M."/>
            <person name="Albani M.C."/>
            <person name="Kiefer C."/>
            <person name="Bergonzi S."/>
            <person name="Castaings L."/>
            <person name="Mateos J.L."/>
            <person name="Berns M.C."/>
            <person name="Bujdoso N."/>
            <person name="Piofczyk T."/>
            <person name="de Lorenzo L."/>
            <person name="Barrero-Sicilia C."/>
            <person name="Mateos I."/>
            <person name="Piednoel M."/>
            <person name="Hagmann J."/>
            <person name="Chen-Min-Tao R."/>
            <person name="Iglesias-Fernandez R."/>
            <person name="Schuster S.C."/>
            <person name="Alonso-Blanco C."/>
            <person name="Roudier F."/>
            <person name="Carbonero P."/>
            <person name="Paz-Ares J."/>
            <person name="Davis S.J."/>
            <person name="Pecinka A."/>
            <person name="Quesneville H."/>
            <person name="Colot V."/>
            <person name="Lysak M.A."/>
            <person name="Weigel D."/>
            <person name="Coupland G."/>
            <person name="Schneeberger K."/>
        </authorList>
    </citation>
    <scope>NUCLEOTIDE SEQUENCE [LARGE SCALE GENOMIC DNA]</scope>
    <source>
        <strain evidence="3">cv. Pajares</strain>
    </source>
</reference>
<feature type="region of interest" description="Disordered" evidence="1">
    <location>
        <begin position="180"/>
        <end position="340"/>
    </location>
</feature>
<feature type="compositionally biased region" description="Polar residues" evidence="1">
    <location>
        <begin position="95"/>
        <end position="114"/>
    </location>
</feature>
<feature type="region of interest" description="Disordered" evidence="1">
    <location>
        <begin position="94"/>
        <end position="122"/>
    </location>
</feature>
<feature type="compositionally biased region" description="Polar residues" evidence="1">
    <location>
        <begin position="21"/>
        <end position="40"/>
    </location>
</feature>
<feature type="compositionally biased region" description="Basic residues" evidence="1">
    <location>
        <begin position="193"/>
        <end position="205"/>
    </location>
</feature>
<feature type="compositionally biased region" description="Polar residues" evidence="1">
    <location>
        <begin position="1"/>
        <end position="12"/>
    </location>
</feature>
<evidence type="ECO:0000313" key="3">
    <source>
        <dbReference type="Proteomes" id="UP000029120"/>
    </source>
</evidence>
<evidence type="ECO:0000256" key="1">
    <source>
        <dbReference type="SAM" id="MobiDB-lite"/>
    </source>
</evidence>
<gene>
    <name evidence="2" type="ordered locus">AALP_Aa8g083500</name>
</gene>
<evidence type="ECO:0000313" key="2">
    <source>
        <dbReference type="EMBL" id="KFK25223.1"/>
    </source>
</evidence>
<protein>
    <submittedName>
        <fullName evidence="2">Uncharacterized protein</fullName>
    </submittedName>
</protein>
<feature type="compositionally biased region" description="Basic residues" evidence="1">
    <location>
        <begin position="331"/>
        <end position="340"/>
    </location>
</feature>
<proteinExistence type="predicted"/>
<dbReference type="Proteomes" id="UP000029120">
    <property type="component" value="Chromosome 8"/>
</dbReference>
<feature type="compositionally biased region" description="Basic and acidic residues" evidence="1">
    <location>
        <begin position="276"/>
        <end position="294"/>
    </location>
</feature>
<sequence length="340" mass="36573">MVNPVSTATTIDKTLGPKVNSGETVEIPSSSTVPNSQATGVDTVSVVESVEVRGSLKDASDVPDNTQIEYAVEPSSKLAQLREKEVVSSIDPPITEQTVKPSSVKLTSQGSDSKSAGADSWANRFKGSTKPLKKRGTAFTLESGESCVKIPNGVIERNKNSWEFFILGCKATTHLEENFHRNSQRGLNPSVPHPRRGRRRSKTPKGTKASGGNWAVKGFLQVTKPNQSVQKETSMVTLHQSSSLRDPKLQHRGETSSAPEAKAGNHITPPALILGKDGEDHGKKVDGEEVEKSSESQQDSEPDQDSDDVLSSNGEEEAILSKLAKGQQRAQRGKSLKSLL</sequence>
<name>A0A087G5S1_ARAAL</name>
<accession>A0A087G5S1</accession>
<keyword evidence="3" id="KW-1185">Reference proteome</keyword>
<dbReference type="AlphaFoldDB" id="A0A087G5S1"/>
<dbReference type="EMBL" id="CM002876">
    <property type="protein sequence ID" value="KFK25223.1"/>
    <property type="molecule type" value="Genomic_DNA"/>
</dbReference>